<reference evidence="2 3" key="1">
    <citation type="journal article" date="2016" name="Nat. Commun.">
        <title>Thousands of microbial genomes shed light on interconnected biogeochemical processes in an aquifer system.</title>
        <authorList>
            <person name="Anantharaman K."/>
            <person name="Brown C.T."/>
            <person name="Hug L.A."/>
            <person name="Sharon I."/>
            <person name="Castelle C.J."/>
            <person name="Probst A.J."/>
            <person name="Thomas B.C."/>
            <person name="Singh A."/>
            <person name="Wilkins M.J."/>
            <person name="Karaoz U."/>
            <person name="Brodie E.L."/>
            <person name="Williams K.H."/>
            <person name="Hubbard S.S."/>
            <person name="Banfield J.F."/>
        </authorList>
    </citation>
    <scope>NUCLEOTIDE SEQUENCE [LARGE SCALE GENOMIC DNA]</scope>
</reference>
<accession>A0A1F7JTE1</accession>
<organism evidence="2 3">
    <name type="scientific">Candidatus Roizmanbacteria bacterium RIFCSPLOWO2_02_FULL_43_10</name>
    <dbReference type="NCBI Taxonomy" id="1802078"/>
    <lineage>
        <taxon>Bacteria</taxon>
        <taxon>Candidatus Roizmaniibacteriota</taxon>
    </lineage>
</organism>
<dbReference type="SUPFAM" id="SSF82199">
    <property type="entry name" value="SET domain"/>
    <property type="match status" value="1"/>
</dbReference>
<dbReference type="InterPro" id="IPR046341">
    <property type="entry name" value="SET_dom_sf"/>
</dbReference>
<dbReference type="CDD" id="cd08161">
    <property type="entry name" value="SET"/>
    <property type="match status" value="1"/>
</dbReference>
<evidence type="ECO:0000313" key="3">
    <source>
        <dbReference type="Proteomes" id="UP000176269"/>
    </source>
</evidence>
<comment type="caution">
    <text evidence="2">The sequence shown here is derived from an EMBL/GenBank/DDBJ whole genome shotgun (WGS) entry which is preliminary data.</text>
</comment>
<sequence length="79" mass="9159">MNHYAYLSTKLGKYVFPLDDSRFTNHSSTRNNVDSVQLPGESELVGIANSDIERGEEILVNYRDFDVRDKNSQEEYLRT</sequence>
<name>A0A1F7JTE1_9BACT</name>
<dbReference type="AlphaFoldDB" id="A0A1F7JTE1"/>
<dbReference type="Proteomes" id="UP000176269">
    <property type="component" value="Unassembled WGS sequence"/>
</dbReference>
<feature type="domain" description="SET" evidence="1">
    <location>
        <begin position="20"/>
        <end position="62"/>
    </location>
</feature>
<dbReference type="InterPro" id="IPR001214">
    <property type="entry name" value="SET_dom"/>
</dbReference>
<dbReference type="Gene3D" id="2.170.270.10">
    <property type="entry name" value="SET domain"/>
    <property type="match status" value="1"/>
</dbReference>
<evidence type="ECO:0000259" key="1">
    <source>
        <dbReference type="Pfam" id="PF00856"/>
    </source>
</evidence>
<proteinExistence type="predicted"/>
<evidence type="ECO:0000313" key="2">
    <source>
        <dbReference type="EMBL" id="OGK58877.1"/>
    </source>
</evidence>
<dbReference type="EMBL" id="MGBC01000055">
    <property type="protein sequence ID" value="OGK58877.1"/>
    <property type="molecule type" value="Genomic_DNA"/>
</dbReference>
<dbReference type="Pfam" id="PF00856">
    <property type="entry name" value="SET"/>
    <property type="match status" value="1"/>
</dbReference>
<protein>
    <recommendedName>
        <fullName evidence="1">SET domain-containing protein</fullName>
    </recommendedName>
</protein>
<gene>
    <name evidence="2" type="ORF">A3I56_04460</name>
</gene>